<dbReference type="OrthoDB" id="9800940at2"/>
<dbReference type="KEGG" id="fll:EI427_16760"/>
<reference evidence="1 2" key="1">
    <citation type="submission" date="2018-12" db="EMBL/GenBank/DDBJ databases">
        <title>Flammeovirga pectinis sp. nov., isolated from the gut of the Korean scallop, Patinopecten yessoensis.</title>
        <authorList>
            <person name="Bae J.-W."/>
            <person name="Jeong Y.-S."/>
            <person name="Kang W."/>
        </authorList>
    </citation>
    <scope>NUCLEOTIDE SEQUENCE [LARGE SCALE GENOMIC DNA]</scope>
    <source>
        <strain evidence="1 2">L12M1</strain>
    </source>
</reference>
<dbReference type="RefSeq" id="WP_126616892.1">
    <property type="nucleotide sequence ID" value="NZ_CP034562.1"/>
</dbReference>
<dbReference type="GO" id="GO:0042781">
    <property type="term" value="F:3'-tRNA processing endoribonuclease activity"/>
    <property type="evidence" value="ECO:0007669"/>
    <property type="project" value="TreeGrafter"/>
</dbReference>
<dbReference type="AlphaFoldDB" id="A0A3Q9FQR9"/>
<accession>A0A3Q9FQR9</accession>
<dbReference type="EMBL" id="CP034562">
    <property type="protein sequence ID" value="AZQ63816.1"/>
    <property type="molecule type" value="Genomic_DNA"/>
</dbReference>
<evidence type="ECO:0000313" key="2">
    <source>
        <dbReference type="Proteomes" id="UP000267268"/>
    </source>
</evidence>
<dbReference type="PANTHER" id="PTHR46018">
    <property type="entry name" value="ZINC PHOSPHODIESTERASE ELAC PROTEIN 1"/>
    <property type="match status" value="1"/>
</dbReference>
<dbReference type="Gene3D" id="3.60.15.10">
    <property type="entry name" value="Ribonuclease Z/Hydroxyacylglutathione hydrolase-like"/>
    <property type="match status" value="1"/>
</dbReference>
<dbReference type="SUPFAM" id="SSF56281">
    <property type="entry name" value="Metallo-hydrolase/oxidoreductase"/>
    <property type="match status" value="1"/>
</dbReference>
<keyword evidence="2" id="KW-1185">Reference proteome</keyword>
<proteinExistence type="predicted"/>
<name>A0A3Q9FQR9_9BACT</name>
<evidence type="ECO:0000313" key="1">
    <source>
        <dbReference type="EMBL" id="AZQ63816.1"/>
    </source>
</evidence>
<sequence length="316" mass="36659">MFKTEIKSKIDEDICLLVKVDNHTYNYICDCGEARDLTVKECQDTKAIFLSHTHIDHFVNFDTLLRHQIGTGRKVVICGPKGIIHHIQNRIKSYCWNLIEEGAITYEVREVSANNSIKSAVLKPPFWELEDEKKYDDTIIFTEKDFHVEFEVLDHKTDSIAYLFKGHDKTKIELKAAFKGGKWVAELKKLYDNAVTDALLEIDGITYQSKDLFDMIKIEKGEKLGIIMDHAASPENHQKIKDKFFGCDNVYIECFYKDEDKEFAVKNYHSYASMSGKIMKDCEVKNAIPVHFSRKYSILEIKEIQEQFYKAAMPNN</sequence>
<gene>
    <name evidence="1" type="ORF">EI427_16760</name>
</gene>
<dbReference type="PANTHER" id="PTHR46018:SF2">
    <property type="entry name" value="ZINC PHOSPHODIESTERASE ELAC PROTEIN 1"/>
    <property type="match status" value="1"/>
</dbReference>
<dbReference type="Proteomes" id="UP000267268">
    <property type="component" value="Chromosome 1"/>
</dbReference>
<dbReference type="InterPro" id="IPR036866">
    <property type="entry name" value="RibonucZ/Hydroxyglut_hydro"/>
</dbReference>
<protein>
    <submittedName>
        <fullName evidence="1">Peptidase</fullName>
    </submittedName>
</protein>
<organism evidence="1 2">
    <name type="scientific">Flammeovirga pectinis</name>
    <dbReference type="NCBI Taxonomy" id="2494373"/>
    <lineage>
        <taxon>Bacteria</taxon>
        <taxon>Pseudomonadati</taxon>
        <taxon>Bacteroidota</taxon>
        <taxon>Cytophagia</taxon>
        <taxon>Cytophagales</taxon>
        <taxon>Flammeovirgaceae</taxon>
        <taxon>Flammeovirga</taxon>
    </lineage>
</organism>